<dbReference type="GO" id="GO:0003743">
    <property type="term" value="F:translation initiation factor activity"/>
    <property type="evidence" value="ECO:0007669"/>
    <property type="project" value="InterPro"/>
</dbReference>
<dbReference type="PROSITE" id="PS50296">
    <property type="entry name" value="SUI1"/>
    <property type="match status" value="1"/>
</dbReference>
<gene>
    <name evidence="4" type="ORF">MSIBF_A2280009</name>
</gene>
<evidence type="ECO:0000259" key="3">
    <source>
        <dbReference type="PROSITE" id="PS50296"/>
    </source>
</evidence>
<dbReference type="Pfam" id="PF01253">
    <property type="entry name" value="SUI1"/>
    <property type="match status" value="1"/>
</dbReference>
<protein>
    <submittedName>
        <fullName evidence="4">Protein translation factor SUI1 homolog</fullName>
    </submittedName>
</protein>
<dbReference type="CDD" id="cd11567">
    <property type="entry name" value="YciH_like"/>
    <property type="match status" value="1"/>
</dbReference>
<evidence type="ECO:0000256" key="2">
    <source>
        <dbReference type="ARBA" id="ARBA00022917"/>
    </source>
</evidence>
<feature type="domain" description="SUI1" evidence="3">
    <location>
        <begin position="25"/>
        <end position="90"/>
    </location>
</feature>
<organism evidence="4">
    <name type="scientific">groundwater metagenome</name>
    <dbReference type="NCBI Taxonomy" id="717931"/>
    <lineage>
        <taxon>unclassified sequences</taxon>
        <taxon>metagenomes</taxon>
        <taxon>ecological metagenomes</taxon>
    </lineage>
</organism>
<dbReference type="InterPro" id="IPR001950">
    <property type="entry name" value="SUI1"/>
</dbReference>
<evidence type="ECO:0000313" key="4">
    <source>
        <dbReference type="EMBL" id="CEG12428.1"/>
    </source>
</evidence>
<dbReference type="InterPro" id="IPR036877">
    <property type="entry name" value="SUI1_dom_sf"/>
</dbReference>
<evidence type="ECO:0000256" key="1">
    <source>
        <dbReference type="ARBA" id="ARBA00022845"/>
    </source>
</evidence>
<keyword evidence="1" id="KW-0810">Translation regulation</keyword>
<dbReference type="SUPFAM" id="SSF55159">
    <property type="entry name" value="eIF1-like"/>
    <property type="match status" value="1"/>
</dbReference>
<keyword evidence="2" id="KW-0648">Protein biosynthesis</keyword>
<accession>A0A098E8S4</accession>
<dbReference type="EMBL" id="CCXY01000144">
    <property type="protein sequence ID" value="CEG12428.1"/>
    <property type="molecule type" value="Genomic_DNA"/>
</dbReference>
<dbReference type="NCBIfam" id="NF002096">
    <property type="entry name" value="PRK00939.1"/>
    <property type="match status" value="1"/>
</dbReference>
<dbReference type="InterPro" id="IPR005872">
    <property type="entry name" value="SUI1_arc_bac"/>
</dbReference>
<dbReference type="Gene3D" id="3.30.780.10">
    <property type="entry name" value="SUI1-like domain"/>
    <property type="match status" value="1"/>
</dbReference>
<dbReference type="GO" id="GO:0006417">
    <property type="term" value="P:regulation of translation"/>
    <property type="evidence" value="ECO:0007669"/>
    <property type="project" value="UniProtKB-KW"/>
</dbReference>
<proteinExistence type="predicted"/>
<sequence>MAICPKCGLPEELCVCKEIKTTEGIFVSFDNRKYHKVVTIIDGIDKENIENTAREIKRRLGCGGTIREGNIIELQGDHKSKIEDILIKLGFPKEKIDVKDRPMRKERPPRKK</sequence>
<dbReference type="PIRSF" id="PIRSF037511">
    <property type="entry name" value="Transl_init_SUI1_pro"/>
    <property type="match status" value="1"/>
</dbReference>
<dbReference type="AlphaFoldDB" id="A0A098E8S4"/>
<reference evidence="4" key="1">
    <citation type="submission" date="2014-09" db="EMBL/GenBank/DDBJ databases">
        <authorList>
            <person name="Probst J Alexander"/>
        </authorList>
    </citation>
    <scope>NUCLEOTIDE SEQUENCE</scope>
</reference>
<name>A0A098E8S4_9ZZZZ</name>